<dbReference type="Gene3D" id="3.80.10.10">
    <property type="entry name" value="Ribonuclease Inhibitor"/>
    <property type="match status" value="1"/>
</dbReference>
<dbReference type="Proteomes" id="UP001220324">
    <property type="component" value="Unassembled WGS sequence"/>
</dbReference>
<name>A0AAD6CHY3_9EURO</name>
<dbReference type="InterPro" id="IPR032675">
    <property type="entry name" value="LRR_dom_sf"/>
</dbReference>
<proteinExistence type="predicted"/>
<gene>
    <name evidence="1" type="ORF">N7494_010459</name>
</gene>
<dbReference type="EMBL" id="JAQIZZ010000008">
    <property type="protein sequence ID" value="KAJ5523809.1"/>
    <property type="molecule type" value="Genomic_DNA"/>
</dbReference>
<evidence type="ECO:0000313" key="1">
    <source>
        <dbReference type="EMBL" id="KAJ5523809.1"/>
    </source>
</evidence>
<evidence type="ECO:0000313" key="2">
    <source>
        <dbReference type="Proteomes" id="UP001220324"/>
    </source>
</evidence>
<dbReference type="AlphaFoldDB" id="A0AAD6CHY3"/>
<evidence type="ECO:0008006" key="3">
    <source>
        <dbReference type="Google" id="ProtNLM"/>
    </source>
</evidence>
<organism evidence="1 2">
    <name type="scientific">Penicillium frequentans</name>
    <dbReference type="NCBI Taxonomy" id="3151616"/>
    <lineage>
        <taxon>Eukaryota</taxon>
        <taxon>Fungi</taxon>
        <taxon>Dikarya</taxon>
        <taxon>Ascomycota</taxon>
        <taxon>Pezizomycotina</taxon>
        <taxon>Eurotiomycetes</taxon>
        <taxon>Eurotiomycetidae</taxon>
        <taxon>Eurotiales</taxon>
        <taxon>Aspergillaceae</taxon>
        <taxon>Penicillium</taxon>
    </lineage>
</organism>
<accession>A0AAD6CHY3</accession>
<protein>
    <recommendedName>
        <fullName evidence="3">F-box domain-containing protein</fullName>
    </recommendedName>
</protein>
<sequence>MPTLVSLPRETLEQICGSVASDDFASLLDLALTCKSCWVATNKYRFQCINLTIVSRNKLNRDVQKWNEILQKNSSFTAVRLLMVRGKLPPSEEDDDSLEPDPKYFSPHCRMDSNDELSRLEYSYGFQALELYRSASISQRDDWGSLPTLVEQFHGLRDLIWGCGTLFPPCLLEILHHTLPRCKLHNWAFKLPSLCHRTHEPQDIDEYEYSLATSPSLSSIIFPAYEYDEDNNKLGYNDYGMVEYHEEAVIQLATGLAPNLKSVYIAAGTPEATPGFYDQLRRERPPWAGFFPSNPKKVIRNSTQGQLRELSLSPASLVHFEAWEVHGIFSNLQVLRLWEATLDTLLKAIQCQFPCLKTLVLDITSADPHPVDTAASAFVSSLPPLESILLTGNKRDRTLKAVLDHHGKSLKKISFQPEFNDYEKGHAIPAEWITRIRDSCPNLCNLRLPITRTRGNDQEVAIYRTLGEMPRLTDLSLQLICEGYSQEDDRGLSSSSYLVSDGKKARELLANFALDATLAREIFLTIGKNSSLQRLELNIKVLRCPGTLWEITAFMDDKWKCIRANGDRVVVRKLGEEIRKDNDEWSEEMQMEEEDILEEFEPVFRELWPKKSKRWVHDWHSFPLQTSANNTQ</sequence>
<reference evidence="1 2" key="1">
    <citation type="journal article" date="2023" name="IMA Fungus">
        <title>Comparative genomic study of the Penicillium genus elucidates a diverse pangenome and 15 lateral gene transfer events.</title>
        <authorList>
            <person name="Petersen C."/>
            <person name="Sorensen T."/>
            <person name="Nielsen M.R."/>
            <person name="Sondergaard T.E."/>
            <person name="Sorensen J.L."/>
            <person name="Fitzpatrick D.A."/>
            <person name="Frisvad J.C."/>
            <person name="Nielsen K.L."/>
        </authorList>
    </citation>
    <scope>NUCLEOTIDE SEQUENCE [LARGE SCALE GENOMIC DNA]</scope>
    <source>
        <strain evidence="1 2">IBT 35679</strain>
    </source>
</reference>
<dbReference type="SUPFAM" id="SSF52047">
    <property type="entry name" value="RNI-like"/>
    <property type="match status" value="1"/>
</dbReference>
<comment type="caution">
    <text evidence="1">The sequence shown here is derived from an EMBL/GenBank/DDBJ whole genome shotgun (WGS) entry which is preliminary data.</text>
</comment>
<keyword evidence="2" id="KW-1185">Reference proteome</keyword>